<evidence type="ECO:0000256" key="1">
    <source>
        <dbReference type="SAM" id="MobiDB-lite"/>
    </source>
</evidence>
<feature type="region of interest" description="Disordered" evidence="1">
    <location>
        <begin position="250"/>
        <end position="285"/>
    </location>
</feature>
<dbReference type="AlphaFoldDB" id="A0A817RJB4"/>
<evidence type="ECO:0000313" key="3">
    <source>
        <dbReference type="Proteomes" id="UP000663833"/>
    </source>
</evidence>
<dbReference type="Proteomes" id="UP000663833">
    <property type="component" value="Unassembled WGS sequence"/>
</dbReference>
<dbReference type="EMBL" id="CAJNYD010000333">
    <property type="protein sequence ID" value="CAF3246255.1"/>
    <property type="molecule type" value="Genomic_DNA"/>
</dbReference>
<reference evidence="2" key="1">
    <citation type="submission" date="2021-02" db="EMBL/GenBank/DDBJ databases">
        <authorList>
            <person name="Nowell W R."/>
        </authorList>
    </citation>
    <scope>NUCLEOTIDE SEQUENCE</scope>
</reference>
<sequence length="285" mass="32474">MSNSREKAIESLRMLPRFDSQAILNETYLEHVPKSNSIYPYNSLSLEDIFWHETTNQTVSDPLVTHLLLPKFHSHHHQLISCDENQSADVTKLNVEESQKRCHIEILEPTNDRSGRNCRVTIYTSTEKVDLESAYTIMGDTLESYSHFRKLPSCKALSNFLEYRNKIYKREKLAQYAPLKTKALIERKDAQHTKNIPTRTIHASESQTTPSLISEAVSLNITPSVAFEITPNQSAAIKKEEYIQIPSVDLLKRSPSESPQHHIKPKRTNGSAKQPPSPSIKGQQL</sequence>
<accession>A0A817RJB4</accession>
<evidence type="ECO:0000313" key="2">
    <source>
        <dbReference type="EMBL" id="CAF3246255.1"/>
    </source>
</evidence>
<feature type="compositionally biased region" description="Polar residues" evidence="1">
    <location>
        <begin position="268"/>
        <end position="285"/>
    </location>
</feature>
<protein>
    <submittedName>
        <fullName evidence="2">Uncharacterized protein</fullName>
    </submittedName>
</protein>
<gene>
    <name evidence="2" type="ORF">LUA448_LOCUS4561</name>
</gene>
<name>A0A817RJB4_9BILA</name>
<proteinExistence type="predicted"/>
<comment type="caution">
    <text evidence="2">The sequence shown here is derived from an EMBL/GenBank/DDBJ whole genome shotgun (WGS) entry which is preliminary data.</text>
</comment>
<organism evidence="2 3">
    <name type="scientific">Rotaria socialis</name>
    <dbReference type="NCBI Taxonomy" id="392032"/>
    <lineage>
        <taxon>Eukaryota</taxon>
        <taxon>Metazoa</taxon>
        <taxon>Spiralia</taxon>
        <taxon>Gnathifera</taxon>
        <taxon>Rotifera</taxon>
        <taxon>Eurotatoria</taxon>
        <taxon>Bdelloidea</taxon>
        <taxon>Philodinida</taxon>
        <taxon>Philodinidae</taxon>
        <taxon>Rotaria</taxon>
    </lineage>
</organism>